<dbReference type="AlphaFoldDB" id="A0A844ASG7"/>
<dbReference type="Proteomes" id="UP000436694">
    <property type="component" value="Unassembled WGS sequence"/>
</dbReference>
<dbReference type="EMBL" id="WIXK01000002">
    <property type="protein sequence ID" value="MQY42198.1"/>
    <property type="molecule type" value="Genomic_DNA"/>
</dbReference>
<organism evidence="2 3">
    <name type="scientific">Tritonibacter aquimaris</name>
    <dbReference type="NCBI Taxonomy" id="2663379"/>
    <lineage>
        <taxon>Bacteria</taxon>
        <taxon>Pseudomonadati</taxon>
        <taxon>Pseudomonadota</taxon>
        <taxon>Alphaproteobacteria</taxon>
        <taxon>Rhodobacterales</taxon>
        <taxon>Paracoccaceae</taxon>
        <taxon>Tritonibacter</taxon>
    </lineage>
</organism>
<keyword evidence="3" id="KW-1185">Reference proteome</keyword>
<gene>
    <name evidence="2" type="ORF">GG681_06060</name>
</gene>
<evidence type="ECO:0000259" key="1">
    <source>
        <dbReference type="Pfam" id="PF20078"/>
    </source>
</evidence>
<evidence type="ECO:0000313" key="3">
    <source>
        <dbReference type="Proteomes" id="UP000436694"/>
    </source>
</evidence>
<evidence type="ECO:0000313" key="2">
    <source>
        <dbReference type="EMBL" id="MQY42198.1"/>
    </source>
</evidence>
<protein>
    <recommendedName>
        <fullName evidence="1">DUF6473 domain-containing protein</fullName>
    </recommendedName>
</protein>
<name>A0A844ASG7_9RHOB</name>
<dbReference type="RefSeq" id="WP_153546100.1">
    <property type="nucleotide sequence ID" value="NZ_WIXK01000002.1"/>
</dbReference>
<dbReference type="InterPro" id="IPR045524">
    <property type="entry name" value="DUF6473"/>
</dbReference>
<dbReference type="Pfam" id="PF20078">
    <property type="entry name" value="DUF6473"/>
    <property type="match status" value="1"/>
</dbReference>
<comment type="caution">
    <text evidence="2">The sequence shown here is derived from an EMBL/GenBank/DDBJ whole genome shotgun (WGS) entry which is preliminary data.</text>
</comment>
<sequence>MSNAKGSAAMQRAETCHFGDSKLSVRGPVRELDQPYMAFLGSTEVYGRFIDTPFPEDVETLLQMPCVNFAAINGGLDSYIFDPTLREMAAGADIAVVQVMGAQNLSNEFYKVHPRRNDRFLMAHDALLDLYPDVDFTEFHFNRHMLNHLEELSSSRFLQVKEHVQSVWVARMQALIADLHGDTVLLWLQYSAKQPAGLVQEPVWVDRSMVDALRSNVADVFELQLATAQEADDFAGMAIGKSDLAAARVTIGPREQHRIACALATRILQVLE</sequence>
<reference evidence="2 3" key="1">
    <citation type="submission" date="2019-10" db="EMBL/GenBank/DDBJ databases">
        <title>Epibacterium sp. nov., isolated from seawater.</title>
        <authorList>
            <person name="Zhang X."/>
            <person name="Li N."/>
        </authorList>
    </citation>
    <scope>NUCLEOTIDE SEQUENCE [LARGE SCALE GENOMIC DNA]</scope>
    <source>
        <strain evidence="2 3">SM1969</strain>
    </source>
</reference>
<proteinExistence type="predicted"/>
<feature type="domain" description="DUF6473" evidence="1">
    <location>
        <begin position="1"/>
        <end position="268"/>
    </location>
</feature>
<accession>A0A844ASG7</accession>